<dbReference type="PANTHER" id="PTHR48025:SF1">
    <property type="entry name" value="RRM DOMAIN-CONTAINING PROTEIN"/>
    <property type="match status" value="1"/>
</dbReference>
<dbReference type="Gene3D" id="3.30.70.330">
    <property type="match status" value="1"/>
</dbReference>
<dbReference type="Pfam" id="PF00076">
    <property type="entry name" value="RRM_1"/>
    <property type="match status" value="1"/>
</dbReference>
<dbReference type="InterPro" id="IPR000504">
    <property type="entry name" value="RRM_dom"/>
</dbReference>
<protein>
    <recommendedName>
        <fullName evidence="4">RRM domain-containing protein</fullName>
    </recommendedName>
</protein>
<feature type="compositionally biased region" description="Basic and acidic residues" evidence="3">
    <location>
        <begin position="201"/>
        <end position="214"/>
    </location>
</feature>
<comment type="caution">
    <text evidence="5">The sequence shown here is derived from an EMBL/GenBank/DDBJ whole genome shotgun (WGS) entry which is preliminary data.</text>
</comment>
<feature type="compositionally biased region" description="Basic and acidic residues" evidence="3">
    <location>
        <begin position="175"/>
        <end position="190"/>
    </location>
</feature>
<dbReference type="Proteomes" id="UP001583193">
    <property type="component" value="Unassembled WGS sequence"/>
</dbReference>
<evidence type="ECO:0000313" key="5">
    <source>
        <dbReference type="EMBL" id="KAL1884719.1"/>
    </source>
</evidence>
<dbReference type="InterPro" id="IPR050502">
    <property type="entry name" value="Euk_RNA-bind_prot"/>
</dbReference>
<evidence type="ECO:0000256" key="1">
    <source>
        <dbReference type="ARBA" id="ARBA00022884"/>
    </source>
</evidence>
<dbReference type="InterPro" id="IPR035979">
    <property type="entry name" value="RBD_domain_sf"/>
</dbReference>
<evidence type="ECO:0000256" key="2">
    <source>
        <dbReference type="PROSITE-ProRule" id="PRU00176"/>
    </source>
</evidence>
<feature type="region of interest" description="Disordered" evidence="3">
    <location>
        <begin position="43"/>
        <end position="78"/>
    </location>
</feature>
<organism evidence="5 6">
    <name type="scientific">Paecilomyces lecythidis</name>
    <dbReference type="NCBI Taxonomy" id="3004212"/>
    <lineage>
        <taxon>Eukaryota</taxon>
        <taxon>Fungi</taxon>
        <taxon>Dikarya</taxon>
        <taxon>Ascomycota</taxon>
        <taxon>Pezizomycotina</taxon>
        <taxon>Eurotiomycetes</taxon>
        <taxon>Eurotiomycetidae</taxon>
        <taxon>Eurotiales</taxon>
        <taxon>Thermoascaceae</taxon>
        <taxon>Paecilomyces</taxon>
    </lineage>
</organism>
<dbReference type="EMBL" id="JAVDPF010000004">
    <property type="protein sequence ID" value="KAL1884719.1"/>
    <property type="molecule type" value="Genomic_DNA"/>
</dbReference>
<gene>
    <name evidence="5" type="ORF">Plec18167_002311</name>
</gene>
<evidence type="ECO:0000256" key="3">
    <source>
        <dbReference type="SAM" id="MobiDB-lite"/>
    </source>
</evidence>
<dbReference type="SUPFAM" id="SSF54928">
    <property type="entry name" value="RNA-binding domain, RBD"/>
    <property type="match status" value="1"/>
</dbReference>
<evidence type="ECO:0000259" key="4">
    <source>
        <dbReference type="PROSITE" id="PS50102"/>
    </source>
</evidence>
<dbReference type="InterPro" id="IPR012677">
    <property type="entry name" value="Nucleotide-bd_a/b_plait_sf"/>
</dbReference>
<keyword evidence="1 2" id="KW-0694">RNA-binding</keyword>
<reference evidence="5 6" key="1">
    <citation type="journal article" date="2024" name="IMA Fungus">
        <title>IMA Genome - F19 : A genome assembly and annotation guide to empower mycologists, including annotated draft genome sequences of Ceratocystis pirilliformis, Diaporthe australafricana, Fusarium ophioides, Paecilomyces lecythidis, and Sporothrix stenoceras.</title>
        <authorList>
            <person name="Aylward J."/>
            <person name="Wilson A.M."/>
            <person name="Visagie C.M."/>
            <person name="Spraker J."/>
            <person name="Barnes I."/>
            <person name="Buitendag C."/>
            <person name="Ceriani C."/>
            <person name="Del Mar Angel L."/>
            <person name="du Plessis D."/>
            <person name="Fuchs T."/>
            <person name="Gasser K."/>
            <person name="Kramer D."/>
            <person name="Li W."/>
            <person name="Munsamy K."/>
            <person name="Piso A."/>
            <person name="Price J.L."/>
            <person name="Sonnekus B."/>
            <person name="Thomas C."/>
            <person name="van der Nest A."/>
            <person name="van Dijk A."/>
            <person name="van Heerden A."/>
            <person name="van Vuuren N."/>
            <person name="Yilmaz N."/>
            <person name="Duong T.A."/>
            <person name="van der Merwe N.A."/>
            <person name="Wingfield M.J."/>
            <person name="Wingfield B.D."/>
        </authorList>
    </citation>
    <scope>NUCLEOTIDE SEQUENCE [LARGE SCALE GENOMIC DNA]</scope>
    <source>
        <strain evidence="5 6">CMW 18167</strain>
    </source>
</reference>
<feature type="compositionally biased region" description="Polar residues" evidence="3">
    <location>
        <begin position="46"/>
        <end position="69"/>
    </location>
</feature>
<proteinExistence type="predicted"/>
<feature type="domain" description="RRM" evidence="4">
    <location>
        <begin position="86"/>
        <end position="164"/>
    </location>
</feature>
<dbReference type="SMART" id="SM00360">
    <property type="entry name" value="RRM"/>
    <property type="match status" value="1"/>
</dbReference>
<feature type="region of interest" description="Disordered" evidence="3">
    <location>
        <begin position="163"/>
        <end position="241"/>
    </location>
</feature>
<evidence type="ECO:0000313" key="6">
    <source>
        <dbReference type="Proteomes" id="UP001583193"/>
    </source>
</evidence>
<sequence length="241" mass="26842">MMNSKGSIPAPAQMSTMPSSLYDTSNFPTFPYSPSWLPSAHEASNRGFSTGRRTNYQRTGSERSYQSVYSRHRTHSVSPTHYTPSRYVFIQNVAPQTDVSDLKSHLAAAGAVEHCEILEDRRTGRRRSQAKATFQTTEQAKQAMAKLDNTLLMGARIRVKFDRDAPVSRSSNDTARSEDKDQMEKTKKTDTSTTSEPTNGDEIREREVSSKDSKSGPFVVNGSVTGKKTKDIPAMIDYEIS</sequence>
<keyword evidence="6" id="KW-1185">Reference proteome</keyword>
<dbReference type="PANTHER" id="PTHR48025">
    <property type="entry name" value="OS02G0815200 PROTEIN"/>
    <property type="match status" value="1"/>
</dbReference>
<dbReference type="PROSITE" id="PS50102">
    <property type="entry name" value="RRM"/>
    <property type="match status" value="1"/>
</dbReference>
<dbReference type="CDD" id="cd00590">
    <property type="entry name" value="RRM_SF"/>
    <property type="match status" value="1"/>
</dbReference>
<name>A0ABR3YB88_9EURO</name>
<accession>A0ABR3YB88</accession>